<accession>A0AAN7Z6D5</accession>
<reference evidence="2 3" key="1">
    <citation type="submission" date="2023-10" db="EMBL/GenBank/DDBJ databases">
        <title>Draft genome sequence of Xylaria bambusicola isolate GMP-LS, the root and basal stem rot pathogen of sugarcane in Indonesia.</title>
        <authorList>
            <person name="Selvaraj P."/>
            <person name="Muralishankar V."/>
            <person name="Muruganantham S."/>
            <person name="Sp S."/>
            <person name="Haryani S."/>
            <person name="Lau K.J.X."/>
            <person name="Naqvi N.I."/>
        </authorList>
    </citation>
    <scope>NUCLEOTIDE SEQUENCE [LARGE SCALE GENOMIC DNA]</scope>
    <source>
        <strain evidence="2">GMP-LS</strain>
    </source>
</reference>
<feature type="domain" description="SRR1-like" evidence="1">
    <location>
        <begin position="190"/>
        <end position="285"/>
    </location>
</feature>
<evidence type="ECO:0000259" key="1">
    <source>
        <dbReference type="Pfam" id="PF07985"/>
    </source>
</evidence>
<dbReference type="Pfam" id="PF07985">
    <property type="entry name" value="SRR1"/>
    <property type="match status" value="1"/>
</dbReference>
<evidence type="ECO:0000313" key="3">
    <source>
        <dbReference type="Proteomes" id="UP001305414"/>
    </source>
</evidence>
<comment type="caution">
    <text evidence="2">The sequence shown here is derived from an EMBL/GenBank/DDBJ whole genome shotgun (WGS) entry which is preliminary data.</text>
</comment>
<dbReference type="EMBL" id="JAWHQM010000009">
    <property type="protein sequence ID" value="KAK5628628.1"/>
    <property type="molecule type" value="Genomic_DNA"/>
</dbReference>
<dbReference type="PANTHER" id="PTHR42080">
    <property type="entry name" value="SRR1 DOMAIN-CONTAINING PROTEIN"/>
    <property type="match status" value="1"/>
</dbReference>
<protein>
    <recommendedName>
        <fullName evidence="1">SRR1-like domain-containing protein</fullName>
    </recommendedName>
</protein>
<dbReference type="InterPro" id="IPR012942">
    <property type="entry name" value="SRR1-like"/>
</dbReference>
<gene>
    <name evidence="2" type="ORF">RRF57_004343</name>
</gene>
<dbReference type="AlphaFoldDB" id="A0AAN7Z6D5"/>
<organism evidence="2 3">
    <name type="scientific">Xylaria bambusicola</name>
    <dbReference type="NCBI Taxonomy" id="326684"/>
    <lineage>
        <taxon>Eukaryota</taxon>
        <taxon>Fungi</taxon>
        <taxon>Dikarya</taxon>
        <taxon>Ascomycota</taxon>
        <taxon>Pezizomycotina</taxon>
        <taxon>Sordariomycetes</taxon>
        <taxon>Xylariomycetidae</taxon>
        <taxon>Xylariales</taxon>
        <taxon>Xylariaceae</taxon>
        <taxon>Xylaria</taxon>
    </lineage>
</organism>
<evidence type="ECO:0000313" key="2">
    <source>
        <dbReference type="EMBL" id="KAK5628628.1"/>
    </source>
</evidence>
<name>A0AAN7Z6D5_9PEZI</name>
<sequence>MSTIINPGQSGPVNTTRADYRSSVAKALYDAGVKLYTKNAMRRVAKELKLCEEALSHGSEKCVAILPGIDGFDHRSTVDLVPPLLEPPHKLIPGTSMCVILYQAIERLTYDGDDSYLRPTDPYLSMDIDMLTRFTLDEDDKDDEPDKKDLHVSSVDGLCGAFSAIEREWGKSKYYERLQAALDAARPPVILDKVVGVALGSLCTETNVHYRSIHQHALISAIYSILLQRSEVSAPCKRYVQDVAYTQRDKDVLSFQGLTILDDPGAFLTLDDSSVLVSIAPVVPVKQIVADTCRPGIIIWTKPVEVKKMLENDYCQLDFPHHEDIGDVVMYVRKGA</sequence>
<keyword evidence="3" id="KW-1185">Reference proteome</keyword>
<dbReference type="Proteomes" id="UP001305414">
    <property type="component" value="Unassembled WGS sequence"/>
</dbReference>
<dbReference type="PANTHER" id="PTHR42080:SF1">
    <property type="entry name" value="SRR1-LIKE DOMAIN-CONTAINING PROTEIN"/>
    <property type="match status" value="1"/>
</dbReference>
<proteinExistence type="predicted"/>